<dbReference type="Gramene" id="ORUFI10G12320.1">
    <property type="protein sequence ID" value="ORUFI10G12320.1"/>
    <property type="gene ID" value="ORUFI10G12320"/>
</dbReference>
<dbReference type="Proteomes" id="UP000008022">
    <property type="component" value="Unassembled WGS sequence"/>
</dbReference>
<evidence type="ECO:0000313" key="2">
    <source>
        <dbReference type="Proteomes" id="UP000008022"/>
    </source>
</evidence>
<dbReference type="AlphaFoldDB" id="A0A0E0QZT3"/>
<reference evidence="2" key="1">
    <citation type="submission" date="2013-06" db="EMBL/GenBank/DDBJ databases">
        <authorList>
            <person name="Zhao Q."/>
        </authorList>
    </citation>
    <scope>NUCLEOTIDE SEQUENCE</scope>
    <source>
        <strain evidence="2">cv. W1943</strain>
    </source>
</reference>
<accession>A0A0E0QZT3</accession>
<reference evidence="1" key="2">
    <citation type="submission" date="2015-06" db="UniProtKB">
        <authorList>
            <consortium name="EnsemblPlants"/>
        </authorList>
    </citation>
    <scope>IDENTIFICATION</scope>
</reference>
<name>A0A0E0QZT3_ORYRU</name>
<proteinExistence type="predicted"/>
<organism evidence="1 2">
    <name type="scientific">Oryza rufipogon</name>
    <name type="common">Brownbeard rice</name>
    <name type="synonym">Asian wild rice</name>
    <dbReference type="NCBI Taxonomy" id="4529"/>
    <lineage>
        <taxon>Eukaryota</taxon>
        <taxon>Viridiplantae</taxon>
        <taxon>Streptophyta</taxon>
        <taxon>Embryophyta</taxon>
        <taxon>Tracheophyta</taxon>
        <taxon>Spermatophyta</taxon>
        <taxon>Magnoliopsida</taxon>
        <taxon>Liliopsida</taxon>
        <taxon>Poales</taxon>
        <taxon>Poaceae</taxon>
        <taxon>BOP clade</taxon>
        <taxon>Oryzoideae</taxon>
        <taxon>Oryzeae</taxon>
        <taxon>Oryzinae</taxon>
        <taxon>Oryza</taxon>
    </lineage>
</organism>
<keyword evidence="2" id="KW-1185">Reference proteome</keyword>
<dbReference type="EnsemblPlants" id="ORUFI10G12320.1">
    <property type="protein sequence ID" value="ORUFI10G12320.1"/>
    <property type="gene ID" value="ORUFI10G12320"/>
</dbReference>
<evidence type="ECO:0000313" key="1">
    <source>
        <dbReference type="EnsemblPlants" id="ORUFI10G12320.1"/>
    </source>
</evidence>
<dbReference type="HOGENOM" id="CLU_2835666_0_0_1"/>
<sequence length="66" mass="7383">MKKLYKELFESLARKDKDVNAILKKSSATKIDEVTTSDLLWTGTSSTTEKQIAVNTSSRVKFRGST</sequence>
<protein>
    <submittedName>
        <fullName evidence="1">Uncharacterized protein</fullName>
    </submittedName>
</protein>